<evidence type="ECO:0000256" key="3">
    <source>
        <dbReference type="ARBA" id="ARBA00022729"/>
    </source>
</evidence>
<accession>A0A1V9FH04</accession>
<dbReference type="InterPro" id="IPR057016">
    <property type="entry name" value="EndoS_F2-like_TIM-barrel"/>
</dbReference>
<dbReference type="EC" id="3.2.1.96" evidence="2"/>
<dbReference type="EMBL" id="LVYD01000113">
    <property type="protein sequence ID" value="OQP57645.1"/>
    <property type="molecule type" value="Genomic_DNA"/>
</dbReference>
<evidence type="ECO:0000256" key="6">
    <source>
        <dbReference type="ARBA" id="ARBA00034414"/>
    </source>
</evidence>
<evidence type="ECO:0000259" key="7">
    <source>
        <dbReference type="PROSITE" id="PS51910"/>
    </source>
</evidence>
<evidence type="ECO:0000256" key="2">
    <source>
        <dbReference type="ARBA" id="ARBA00012566"/>
    </source>
</evidence>
<keyword evidence="5" id="KW-0326">Glycosidase</keyword>
<evidence type="ECO:0000256" key="1">
    <source>
        <dbReference type="ARBA" id="ARBA00009336"/>
    </source>
</evidence>
<dbReference type="GO" id="GO:0033925">
    <property type="term" value="F:mannosyl-glycoprotein endo-beta-N-acetylglucosaminidase activity"/>
    <property type="evidence" value="ECO:0007669"/>
    <property type="project" value="UniProtKB-EC"/>
</dbReference>
<dbReference type="OrthoDB" id="7183084at2"/>
<proteinExistence type="inferred from homology"/>
<sequence>MKLHDFSNRRWLLAATVLLLTMSIVSCSKPGFKNASSTLSGSGAITNAELAAAAIPSPPNHKIAYYAFDATPTCSPAVKLPLTNFANAANEVVLFEGTPWEMADSVHYGSSSAYIKTVNPNYTSYAAIIRDARVLQSRGVKVLWNVDDANSWNTTTPFTTYNGSGLNYHQFAAFVKAWVVDSLHFDGIALDVEHMGGTAANTNFTNLVKEFGLYFGPRSSNPTGTIYTAAIYDGAQAGFAIGQSTTVAAYLNYVEDMGYFENNTTRFNRWANVIGASKTMIGVSKQYNSLSNATTAAAWEPSGGTKAGIMVFAGNVDSAYTNKIFRAVK</sequence>
<dbReference type="PROSITE" id="PS51257">
    <property type="entry name" value="PROKAR_LIPOPROTEIN"/>
    <property type="match status" value="1"/>
</dbReference>
<dbReference type="InterPro" id="IPR001223">
    <property type="entry name" value="Glyco_hydro18_cat"/>
</dbReference>
<dbReference type="AlphaFoldDB" id="A0A1V9FH04"/>
<dbReference type="SUPFAM" id="SSF51445">
    <property type="entry name" value="(Trans)glycosidases"/>
    <property type="match status" value="1"/>
</dbReference>
<protein>
    <recommendedName>
        <fullName evidence="2">mannosyl-glycoprotein endo-beta-N-acetylglucosaminidase</fullName>
        <ecNumber evidence="2">3.2.1.96</ecNumber>
    </recommendedName>
</protein>
<reference evidence="8 9" key="1">
    <citation type="submission" date="2016-03" db="EMBL/GenBank/DDBJ databases">
        <title>Niastella vici sp. nov., isolated from farmland soil.</title>
        <authorList>
            <person name="Chen L."/>
            <person name="Wang D."/>
            <person name="Yang S."/>
            <person name="Wang G."/>
        </authorList>
    </citation>
    <scope>NUCLEOTIDE SEQUENCE [LARGE SCALE GENOMIC DNA]</scope>
    <source>
        <strain evidence="8 9">DJ57</strain>
    </source>
</reference>
<comment type="caution">
    <text evidence="8">The sequence shown here is derived from an EMBL/GenBank/DDBJ whole genome shotgun (WGS) entry which is preliminary data.</text>
</comment>
<organism evidence="8 9">
    <name type="scientific">Niastella vici</name>
    <dbReference type="NCBI Taxonomy" id="1703345"/>
    <lineage>
        <taxon>Bacteria</taxon>
        <taxon>Pseudomonadati</taxon>
        <taxon>Bacteroidota</taxon>
        <taxon>Chitinophagia</taxon>
        <taxon>Chitinophagales</taxon>
        <taxon>Chitinophagaceae</taxon>
        <taxon>Niastella</taxon>
    </lineage>
</organism>
<keyword evidence="4" id="KW-0378">Hydrolase</keyword>
<dbReference type="Gene3D" id="3.20.20.80">
    <property type="entry name" value="Glycosidases"/>
    <property type="match status" value="1"/>
</dbReference>
<evidence type="ECO:0000256" key="4">
    <source>
        <dbReference type="ARBA" id="ARBA00022801"/>
    </source>
</evidence>
<name>A0A1V9FH04_9BACT</name>
<feature type="domain" description="GH18" evidence="7">
    <location>
        <begin position="32"/>
        <end position="329"/>
    </location>
</feature>
<dbReference type="Proteomes" id="UP000192796">
    <property type="component" value="Unassembled WGS sequence"/>
</dbReference>
<dbReference type="RefSeq" id="WP_081155545.1">
    <property type="nucleotide sequence ID" value="NZ_LVYD01000113.1"/>
</dbReference>
<dbReference type="Pfam" id="PF23916">
    <property type="entry name" value="TIM-barrel_EndoS"/>
    <property type="match status" value="1"/>
</dbReference>
<keyword evidence="3" id="KW-0732">Signal</keyword>
<evidence type="ECO:0000256" key="5">
    <source>
        <dbReference type="ARBA" id="ARBA00023295"/>
    </source>
</evidence>
<dbReference type="InterPro" id="IPR017853">
    <property type="entry name" value="GH"/>
</dbReference>
<dbReference type="PROSITE" id="PS51910">
    <property type="entry name" value="GH18_2"/>
    <property type="match status" value="1"/>
</dbReference>
<comment type="similarity">
    <text evidence="1">Belongs to the glycosyl hydrolase 18 family.</text>
</comment>
<gene>
    <name evidence="8" type="ORF">A3860_08415</name>
</gene>
<keyword evidence="9" id="KW-1185">Reference proteome</keyword>
<evidence type="ECO:0000313" key="8">
    <source>
        <dbReference type="EMBL" id="OQP57645.1"/>
    </source>
</evidence>
<evidence type="ECO:0000313" key="9">
    <source>
        <dbReference type="Proteomes" id="UP000192796"/>
    </source>
</evidence>
<dbReference type="GO" id="GO:0005975">
    <property type="term" value="P:carbohydrate metabolic process"/>
    <property type="evidence" value="ECO:0007669"/>
    <property type="project" value="InterPro"/>
</dbReference>
<comment type="catalytic activity">
    <reaction evidence="6">
        <text>an N(4)-(oligosaccharide-(1-&gt;3)-[oligosaccharide-(1-&gt;6)]-beta-D-Man-(1-&gt;4)-beta-D-GlcNAc-(1-&gt;4)-alpha-D-GlcNAc)-L-asparaginyl-[protein] + H2O = an oligosaccharide-(1-&gt;3)-[oligosaccharide-(1-&gt;6)]-beta-D-Man-(1-&gt;4)-D-GlcNAc + N(4)-(N-acetyl-beta-D-glucosaminyl)-L-asparaginyl-[protein]</text>
        <dbReference type="Rhea" id="RHEA:73067"/>
        <dbReference type="Rhea" id="RHEA-COMP:12603"/>
        <dbReference type="Rhea" id="RHEA-COMP:18176"/>
        <dbReference type="ChEBI" id="CHEBI:15377"/>
        <dbReference type="ChEBI" id="CHEBI:132248"/>
        <dbReference type="ChEBI" id="CHEBI:192714"/>
        <dbReference type="ChEBI" id="CHEBI:192715"/>
        <dbReference type="EC" id="3.2.1.96"/>
    </reaction>
</comment>